<evidence type="ECO:0000256" key="1">
    <source>
        <dbReference type="ARBA" id="ARBA00023235"/>
    </source>
</evidence>
<name>A0A510JAE1_9FUSO</name>
<dbReference type="AlphaFoldDB" id="A0A510JAE1"/>
<dbReference type="InterPro" id="IPR020094">
    <property type="entry name" value="TruA/RsuA/RluB/E/F_N"/>
</dbReference>
<dbReference type="PROSITE" id="PS50084">
    <property type="entry name" value="KH_TYPE_1"/>
    <property type="match status" value="1"/>
</dbReference>
<keyword evidence="1" id="KW-0413">Isomerase</keyword>
<dbReference type="PANTHER" id="PTHR11142">
    <property type="entry name" value="PSEUDOURIDYLATE SYNTHASE"/>
    <property type="match status" value="1"/>
</dbReference>
<gene>
    <name evidence="3" type="ORF">JCM16774_1184</name>
</gene>
<evidence type="ECO:0000256" key="2">
    <source>
        <dbReference type="PROSITE-ProRule" id="PRU00117"/>
    </source>
</evidence>
<dbReference type="GO" id="GO:0031119">
    <property type="term" value="P:tRNA pseudouridine synthesis"/>
    <property type="evidence" value="ECO:0007669"/>
    <property type="project" value="TreeGrafter"/>
</dbReference>
<dbReference type="InterPro" id="IPR009019">
    <property type="entry name" value="KH_sf_prok-type"/>
</dbReference>
<sequence>MNEVDKLIRGFENTNYFGYLFFVEYDGKKFDSFDENPEGKSLKSEFRKLLEMNGLKIFKGIQQAGRTDKDVSAKENILYINSKKYIENFHKEIDGLKIRKIVRTVPFLEFPQMVSKRFYIYEYPQNLIENDEEKIKSNCEKLSGKKNFKKYTSKKGEKLKNHIREVFVRFENGKLYFEGDGFLPQQVRIMSNFILNNKMKSLPGEYLTLEKVEMSEELKKLIFKEVDKNMLMNSKEFLSELGNISEKIENIEKNEYFYVFYVSKKNKSEIIGKNGKNIKKMRKFIGNIVIKEKNSDIM</sequence>
<dbReference type="EMBL" id="AP019822">
    <property type="protein sequence ID" value="BBM36252.1"/>
    <property type="molecule type" value="Genomic_DNA"/>
</dbReference>
<protein>
    <submittedName>
        <fullName evidence="3">Uncharacterized protein</fullName>
    </submittedName>
</protein>
<evidence type="ECO:0000313" key="3">
    <source>
        <dbReference type="EMBL" id="BBM36252.1"/>
    </source>
</evidence>
<dbReference type="SUPFAM" id="SSF54814">
    <property type="entry name" value="Prokaryotic type KH domain (KH-domain type II)"/>
    <property type="match status" value="1"/>
</dbReference>
<dbReference type="Gene3D" id="3.30.300.20">
    <property type="match status" value="1"/>
</dbReference>
<organism evidence="3 4">
    <name type="scientific">Pseudoleptotrichia goodfellowii</name>
    <dbReference type="NCBI Taxonomy" id="157692"/>
    <lineage>
        <taxon>Bacteria</taxon>
        <taxon>Fusobacteriati</taxon>
        <taxon>Fusobacteriota</taxon>
        <taxon>Fusobacteriia</taxon>
        <taxon>Fusobacteriales</taxon>
        <taxon>Leptotrichiaceae</taxon>
        <taxon>Pseudoleptotrichia</taxon>
    </lineage>
</organism>
<dbReference type="InterPro" id="IPR020103">
    <property type="entry name" value="PsdUridine_synth_cat_dom_sf"/>
</dbReference>
<dbReference type="InterPro" id="IPR001406">
    <property type="entry name" value="PsdUridine_synth_TruA"/>
</dbReference>
<proteinExistence type="predicted"/>
<dbReference type="InterPro" id="IPR015946">
    <property type="entry name" value="KH_dom-like_a/b"/>
</dbReference>
<keyword evidence="2" id="KW-0694">RNA-binding</keyword>
<dbReference type="GO" id="GO:0003723">
    <property type="term" value="F:RNA binding"/>
    <property type="evidence" value="ECO:0007669"/>
    <property type="project" value="UniProtKB-UniRule"/>
</dbReference>
<dbReference type="GO" id="GO:0009982">
    <property type="term" value="F:pseudouridine synthase activity"/>
    <property type="evidence" value="ECO:0007669"/>
    <property type="project" value="InterPro"/>
</dbReference>
<dbReference type="STRING" id="714315.GCA_000516535_01185"/>
<dbReference type="GO" id="GO:0140098">
    <property type="term" value="F:catalytic activity, acting on RNA"/>
    <property type="evidence" value="ECO:0007669"/>
    <property type="project" value="UniProtKB-ARBA"/>
</dbReference>
<dbReference type="RefSeq" id="WP_026737609.1">
    <property type="nucleotide sequence ID" value="NZ_AP019822.1"/>
</dbReference>
<evidence type="ECO:0000313" key="4">
    <source>
        <dbReference type="Proteomes" id="UP000321606"/>
    </source>
</evidence>
<dbReference type="SUPFAM" id="SSF55120">
    <property type="entry name" value="Pseudouridine synthase"/>
    <property type="match status" value="1"/>
</dbReference>
<dbReference type="Proteomes" id="UP000321606">
    <property type="component" value="Chromosome"/>
</dbReference>
<dbReference type="PANTHER" id="PTHR11142:SF0">
    <property type="entry name" value="TRNA PSEUDOURIDINE SYNTHASE-LIKE 1"/>
    <property type="match status" value="1"/>
</dbReference>
<dbReference type="KEGG" id="lgo:JCM16774_1184"/>
<accession>A0A510JAE1</accession>
<dbReference type="Gene3D" id="3.30.70.580">
    <property type="entry name" value="Pseudouridine synthase I, catalytic domain, N-terminal subdomain"/>
    <property type="match status" value="1"/>
</dbReference>
<dbReference type="OrthoDB" id="95206at2"/>
<reference evidence="3 4" key="1">
    <citation type="submission" date="2019-07" db="EMBL/GenBank/DDBJ databases">
        <title>Complete Genome Sequence of Leptotrichia goodfellowii Strain JCM 16774.</title>
        <authorList>
            <person name="Watanabe S."/>
            <person name="Cui L."/>
        </authorList>
    </citation>
    <scope>NUCLEOTIDE SEQUENCE [LARGE SCALE GENOMIC DNA]</scope>
    <source>
        <strain evidence="3 4">JCM16774</strain>
    </source>
</reference>